<keyword evidence="3" id="KW-1185">Reference proteome</keyword>
<dbReference type="Pfam" id="PF10263">
    <property type="entry name" value="SprT-like"/>
    <property type="match status" value="1"/>
</dbReference>
<sequence>MKHNSSISHPSALQIHEWIDFALDRNEVNYLSSMIRVRWNKRFVRRFADAGYIVNPPRGIIRVSPLIWERASETERRETIIHEACHIVAFHLHGTEIKPHGVEWRQAMENCEVKPDRCHNIPLIGINHFHVRECPKAKSERCSISRRRLGDMRQNGTLLHCLTCGLRVDLESLEFSSAPRSDPPLKNISSNAKSKSLWVSRDVSSRSALT</sequence>
<reference evidence="2 3" key="1">
    <citation type="submission" date="2020-05" db="EMBL/GenBank/DDBJ databases">
        <title>Bremerella alba sp. nov., a novel planctomycete isolated from the surface of the macroalga Fucus spiralis.</title>
        <authorList>
            <person name="Godinho O."/>
            <person name="Botelho R."/>
            <person name="Albuquerque L."/>
            <person name="Wiegand S."/>
            <person name="Da Costa M.S."/>
            <person name="Lobo-Da-Cunha A."/>
            <person name="Jogler C."/>
            <person name="Lage O.M."/>
        </authorList>
    </citation>
    <scope>NUCLEOTIDE SEQUENCE [LARGE SCALE GENOMIC DNA]</scope>
    <source>
        <strain evidence="2 3">FF15</strain>
    </source>
</reference>
<dbReference type="InterPro" id="IPR006640">
    <property type="entry name" value="SprT-like_domain"/>
</dbReference>
<dbReference type="EMBL" id="JABRWO010000003">
    <property type="protein sequence ID" value="MBA2114089.1"/>
    <property type="molecule type" value="Genomic_DNA"/>
</dbReference>
<evidence type="ECO:0000313" key="2">
    <source>
        <dbReference type="EMBL" id="MBA2114089.1"/>
    </source>
</evidence>
<gene>
    <name evidence="2" type="primary">sprT</name>
    <name evidence="2" type="ORF">HOV93_12450</name>
</gene>
<accession>A0A7V8V374</accession>
<proteinExistence type="predicted"/>
<protein>
    <submittedName>
        <fullName evidence="2">Protein SprT</fullName>
    </submittedName>
</protein>
<comment type="caution">
    <text evidence="2">The sequence shown here is derived from an EMBL/GenBank/DDBJ whole genome shotgun (WGS) entry which is preliminary data.</text>
</comment>
<dbReference type="Proteomes" id="UP000551616">
    <property type="component" value="Unassembled WGS sequence"/>
</dbReference>
<evidence type="ECO:0000313" key="3">
    <source>
        <dbReference type="Proteomes" id="UP000551616"/>
    </source>
</evidence>
<dbReference type="GO" id="GO:0006950">
    <property type="term" value="P:response to stress"/>
    <property type="evidence" value="ECO:0007669"/>
    <property type="project" value="UniProtKB-ARBA"/>
</dbReference>
<dbReference type="AlphaFoldDB" id="A0A7V8V374"/>
<dbReference type="RefSeq" id="WP_207395576.1">
    <property type="nucleotide sequence ID" value="NZ_JABRWO010000003.1"/>
</dbReference>
<organism evidence="2 3">
    <name type="scientific">Bremerella alba</name>
    <dbReference type="NCBI Taxonomy" id="980252"/>
    <lineage>
        <taxon>Bacteria</taxon>
        <taxon>Pseudomonadati</taxon>
        <taxon>Planctomycetota</taxon>
        <taxon>Planctomycetia</taxon>
        <taxon>Pirellulales</taxon>
        <taxon>Pirellulaceae</taxon>
        <taxon>Bremerella</taxon>
    </lineage>
</organism>
<evidence type="ECO:0000259" key="1">
    <source>
        <dbReference type="Pfam" id="PF10263"/>
    </source>
</evidence>
<name>A0A7V8V374_9BACT</name>
<feature type="domain" description="SprT-like" evidence="1">
    <location>
        <begin position="32"/>
        <end position="115"/>
    </location>
</feature>